<proteinExistence type="predicted"/>
<dbReference type="InterPro" id="IPR020846">
    <property type="entry name" value="MFS_dom"/>
</dbReference>
<reference evidence="9" key="1">
    <citation type="submission" date="2020-11" db="EMBL/GenBank/DDBJ databases">
        <authorList>
            <consortium name="DOE Joint Genome Institute"/>
            <person name="Ahrendt S."/>
            <person name="Riley R."/>
            <person name="Andreopoulos W."/>
            <person name="Labutti K."/>
            <person name="Pangilinan J."/>
            <person name="Ruiz-Duenas F.J."/>
            <person name="Barrasa J.M."/>
            <person name="Sanchez-Garcia M."/>
            <person name="Camarero S."/>
            <person name="Miyauchi S."/>
            <person name="Serrano A."/>
            <person name="Linde D."/>
            <person name="Babiker R."/>
            <person name="Drula E."/>
            <person name="Ayuso-Fernandez I."/>
            <person name="Pacheco R."/>
            <person name="Padilla G."/>
            <person name="Ferreira P."/>
            <person name="Barriuso J."/>
            <person name="Kellner H."/>
            <person name="Castanera R."/>
            <person name="Alfaro M."/>
            <person name="Ramirez L."/>
            <person name="Pisabarro A.G."/>
            <person name="Kuo A."/>
            <person name="Tritt A."/>
            <person name="Lipzen A."/>
            <person name="He G."/>
            <person name="Yan M."/>
            <person name="Ng V."/>
            <person name="Cullen D."/>
            <person name="Martin F."/>
            <person name="Rosso M.-N."/>
            <person name="Henrissat B."/>
            <person name="Hibbett D."/>
            <person name="Martinez A.T."/>
            <person name="Grigoriev I.V."/>
        </authorList>
    </citation>
    <scope>NUCLEOTIDE SEQUENCE</scope>
    <source>
        <strain evidence="9">MF-IS2</strain>
    </source>
</reference>
<evidence type="ECO:0000256" key="2">
    <source>
        <dbReference type="ARBA" id="ARBA00022448"/>
    </source>
</evidence>
<evidence type="ECO:0000256" key="1">
    <source>
        <dbReference type="ARBA" id="ARBA00004141"/>
    </source>
</evidence>
<evidence type="ECO:0000256" key="7">
    <source>
        <dbReference type="SAM" id="Phobius"/>
    </source>
</evidence>
<dbReference type="GO" id="GO:0016020">
    <property type="term" value="C:membrane"/>
    <property type="evidence" value="ECO:0007669"/>
    <property type="project" value="UniProtKB-SubCell"/>
</dbReference>
<feature type="region of interest" description="Disordered" evidence="6">
    <location>
        <begin position="249"/>
        <end position="271"/>
    </location>
</feature>
<dbReference type="GO" id="GO:0022857">
    <property type="term" value="F:transmembrane transporter activity"/>
    <property type="evidence" value="ECO:0007669"/>
    <property type="project" value="InterPro"/>
</dbReference>
<evidence type="ECO:0000256" key="3">
    <source>
        <dbReference type="ARBA" id="ARBA00022692"/>
    </source>
</evidence>
<feature type="transmembrane region" description="Helical" evidence="7">
    <location>
        <begin position="321"/>
        <end position="341"/>
    </location>
</feature>
<dbReference type="Gene3D" id="1.20.1250.20">
    <property type="entry name" value="MFS general substrate transporter like domains"/>
    <property type="match status" value="1"/>
</dbReference>
<evidence type="ECO:0000313" key="10">
    <source>
        <dbReference type="Proteomes" id="UP000807342"/>
    </source>
</evidence>
<dbReference type="OrthoDB" id="419616at2759"/>
<evidence type="ECO:0000313" key="9">
    <source>
        <dbReference type="EMBL" id="KAF9445520.1"/>
    </source>
</evidence>
<dbReference type="SUPFAM" id="SSF103473">
    <property type="entry name" value="MFS general substrate transporter"/>
    <property type="match status" value="1"/>
</dbReference>
<keyword evidence="5 7" id="KW-0472">Membrane</keyword>
<dbReference type="InterPro" id="IPR011701">
    <property type="entry name" value="MFS"/>
</dbReference>
<feature type="transmembrane region" description="Helical" evidence="7">
    <location>
        <begin position="281"/>
        <end position="301"/>
    </location>
</feature>
<evidence type="ECO:0000256" key="6">
    <source>
        <dbReference type="SAM" id="MobiDB-lite"/>
    </source>
</evidence>
<keyword evidence="2" id="KW-0813">Transport</keyword>
<feature type="compositionally biased region" description="Polar residues" evidence="6">
    <location>
        <begin position="258"/>
        <end position="271"/>
    </location>
</feature>
<gene>
    <name evidence="9" type="ORF">P691DRAFT_675473</name>
</gene>
<organism evidence="9 10">
    <name type="scientific">Macrolepiota fuliginosa MF-IS2</name>
    <dbReference type="NCBI Taxonomy" id="1400762"/>
    <lineage>
        <taxon>Eukaryota</taxon>
        <taxon>Fungi</taxon>
        <taxon>Dikarya</taxon>
        <taxon>Basidiomycota</taxon>
        <taxon>Agaricomycotina</taxon>
        <taxon>Agaricomycetes</taxon>
        <taxon>Agaricomycetidae</taxon>
        <taxon>Agaricales</taxon>
        <taxon>Agaricineae</taxon>
        <taxon>Agaricaceae</taxon>
        <taxon>Macrolepiota</taxon>
    </lineage>
</organism>
<comment type="caution">
    <text evidence="9">The sequence shown here is derived from an EMBL/GenBank/DDBJ whole genome shotgun (WGS) entry which is preliminary data.</text>
</comment>
<feature type="transmembrane region" description="Helical" evidence="7">
    <location>
        <begin position="458"/>
        <end position="477"/>
    </location>
</feature>
<dbReference type="PANTHER" id="PTHR23504:SF15">
    <property type="entry name" value="MAJOR FACILITATOR SUPERFAMILY (MFS) PROFILE DOMAIN-CONTAINING PROTEIN"/>
    <property type="match status" value="1"/>
</dbReference>
<comment type="subcellular location">
    <subcellularLocation>
        <location evidence="1">Membrane</location>
        <topology evidence="1">Multi-pass membrane protein</topology>
    </subcellularLocation>
</comment>
<feature type="transmembrane region" description="Helical" evidence="7">
    <location>
        <begin position="71"/>
        <end position="93"/>
    </location>
</feature>
<feature type="transmembrane region" description="Helical" evidence="7">
    <location>
        <begin position="353"/>
        <end position="371"/>
    </location>
</feature>
<keyword evidence="3 7" id="KW-0812">Transmembrane</keyword>
<feature type="region of interest" description="Disordered" evidence="6">
    <location>
        <begin position="1"/>
        <end position="26"/>
    </location>
</feature>
<dbReference type="Proteomes" id="UP000807342">
    <property type="component" value="Unassembled WGS sequence"/>
</dbReference>
<feature type="transmembrane region" description="Helical" evidence="7">
    <location>
        <begin position="206"/>
        <end position="228"/>
    </location>
</feature>
<feature type="transmembrane region" description="Helical" evidence="7">
    <location>
        <begin position="383"/>
        <end position="409"/>
    </location>
</feature>
<dbReference type="PANTHER" id="PTHR23504">
    <property type="entry name" value="MAJOR FACILITATOR SUPERFAMILY DOMAIN-CONTAINING PROTEIN 10"/>
    <property type="match status" value="1"/>
</dbReference>
<dbReference type="AlphaFoldDB" id="A0A9P5X9G4"/>
<keyword evidence="4 7" id="KW-1133">Transmembrane helix</keyword>
<protein>
    <submittedName>
        <fullName evidence="9">MFS general substrate transporter</fullName>
    </submittedName>
</protein>
<dbReference type="PROSITE" id="PS50850">
    <property type="entry name" value="MFS"/>
    <property type="match status" value="1"/>
</dbReference>
<evidence type="ECO:0000259" key="8">
    <source>
        <dbReference type="PROSITE" id="PS50850"/>
    </source>
</evidence>
<feature type="transmembrane region" description="Helical" evidence="7">
    <location>
        <begin position="421"/>
        <end position="446"/>
    </location>
</feature>
<dbReference type="InterPro" id="IPR036259">
    <property type="entry name" value="MFS_trans_sf"/>
</dbReference>
<feature type="transmembrane region" description="Helical" evidence="7">
    <location>
        <begin position="105"/>
        <end position="123"/>
    </location>
</feature>
<name>A0A9P5X9G4_9AGAR</name>
<feature type="domain" description="Major facilitator superfamily (MFS) profile" evidence="8">
    <location>
        <begin position="32"/>
        <end position="481"/>
    </location>
</feature>
<evidence type="ECO:0000256" key="4">
    <source>
        <dbReference type="ARBA" id="ARBA00022989"/>
    </source>
</evidence>
<sequence>MAGAVANQEVQDEETPLLQGQTKAPTSLPWPQLSLLLFLQLGEPLTSQVIYPFAPQLIRDLNITNGDEGKVGYYVGVIESLFFFTQACTVFHWGRLSDRVGRKPVILIGLLGVSISMYCFGLSKTFWGLVVSRALNGALNGNIGIMKSMMAELTDSSNFAKAYAYGPIVWTTGGTIGPIIGGSLSRPAEQFPSLFGNSEFLKKYPYFLPCAVPATYAACAWLITYAFMKETVKHPVSFRSLLFRSGEQQKSDDRSLAGSETTPHSDSEQPVSSRSLMTFRVISAAINFGLLCLVEISFRAMQPLFFSTPVEFGGLGLPPSTIGSILTGFGFLNGFFQIFFFARFIRYWGPKKVFTFGIAAMVPLFLSFPVISYLARTQGFTPALWIAVAIQIILAITPTMSGGAIFMIVNASAPNKASLGAVNGFCQIAGSATRAIGPAMASSLFSLSIENNYLGGNLVYYILVAIVGVSLCAASILPKSI</sequence>
<evidence type="ECO:0000256" key="5">
    <source>
        <dbReference type="ARBA" id="ARBA00023136"/>
    </source>
</evidence>
<keyword evidence="10" id="KW-1185">Reference proteome</keyword>
<dbReference type="Pfam" id="PF07690">
    <property type="entry name" value="MFS_1"/>
    <property type="match status" value="1"/>
</dbReference>
<dbReference type="EMBL" id="MU151296">
    <property type="protein sequence ID" value="KAF9445520.1"/>
    <property type="molecule type" value="Genomic_DNA"/>
</dbReference>
<accession>A0A9P5X9G4</accession>